<dbReference type="Pfam" id="PF00010">
    <property type="entry name" value="HLH"/>
    <property type="match status" value="1"/>
</dbReference>
<dbReference type="PROSITE" id="PS50888">
    <property type="entry name" value="BHLH"/>
    <property type="match status" value="1"/>
</dbReference>
<dbReference type="GO" id="GO:0045944">
    <property type="term" value="P:positive regulation of transcription by RNA polymerase II"/>
    <property type="evidence" value="ECO:0007669"/>
    <property type="project" value="TreeGrafter"/>
</dbReference>
<dbReference type="InterPro" id="IPR036638">
    <property type="entry name" value="HLH_DNA-bd_sf"/>
</dbReference>
<dbReference type="EMBL" id="CAJFCV020000006">
    <property type="protein sequence ID" value="CAG9131095.1"/>
    <property type="molecule type" value="Genomic_DNA"/>
</dbReference>
<dbReference type="CDD" id="cd11406">
    <property type="entry name" value="bHLHzip_Max"/>
    <property type="match status" value="1"/>
</dbReference>
<name>A0A1I7RRL2_BURXY</name>
<reference evidence="13" key="1">
    <citation type="submission" date="2016-11" db="UniProtKB">
        <authorList>
            <consortium name="WormBaseParasite"/>
        </authorList>
    </citation>
    <scope>IDENTIFICATION</scope>
</reference>
<keyword evidence="3" id="KW-0238">DNA-binding</keyword>
<feature type="domain" description="BHLH" evidence="9">
    <location>
        <begin position="54"/>
        <end position="105"/>
    </location>
</feature>
<comment type="similarity">
    <text evidence="1">Belongs to the MAX family.</text>
</comment>
<keyword evidence="4" id="KW-0010">Activator</keyword>
<feature type="region of interest" description="Disordered" evidence="8">
    <location>
        <begin position="233"/>
        <end position="257"/>
    </location>
</feature>
<reference evidence="10" key="2">
    <citation type="submission" date="2020-09" db="EMBL/GenBank/DDBJ databases">
        <authorList>
            <person name="Kikuchi T."/>
        </authorList>
    </citation>
    <scope>NUCLEOTIDE SEQUENCE</scope>
    <source>
        <strain evidence="10">Ka4C1</strain>
    </source>
</reference>
<evidence type="ECO:0000313" key="12">
    <source>
        <dbReference type="Proteomes" id="UP000659654"/>
    </source>
</evidence>
<keyword evidence="7" id="KW-0175">Coiled coil</keyword>
<feature type="region of interest" description="Disordered" evidence="8">
    <location>
        <begin position="1"/>
        <end position="58"/>
    </location>
</feature>
<dbReference type="Gene3D" id="4.10.280.10">
    <property type="entry name" value="Helix-loop-helix DNA-binding domain"/>
    <property type="match status" value="1"/>
</dbReference>
<dbReference type="InterPro" id="IPR011598">
    <property type="entry name" value="bHLH_dom"/>
</dbReference>
<evidence type="ECO:0000256" key="6">
    <source>
        <dbReference type="ARBA" id="ARBA00023242"/>
    </source>
</evidence>
<evidence type="ECO:0000256" key="5">
    <source>
        <dbReference type="ARBA" id="ARBA00023163"/>
    </source>
</evidence>
<evidence type="ECO:0000256" key="2">
    <source>
        <dbReference type="ARBA" id="ARBA00023015"/>
    </source>
</evidence>
<evidence type="ECO:0000256" key="7">
    <source>
        <dbReference type="SAM" id="Coils"/>
    </source>
</evidence>
<dbReference type="FunFam" id="4.10.280.10:FF:000019">
    <property type="entry name" value="Myc proto-oncogene protein"/>
    <property type="match status" value="1"/>
</dbReference>
<dbReference type="WBParaSite" id="BXY_0335900.1">
    <property type="protein sequence ID" value="BXY_0335900.1"/>
    <property type="gene ID" value="BXY_0335900"/>
</dbReference>
<proteinExistence type="inferred from homology"/>
<evidence type="ECO:0000256" key="8">
    <source>
        <dbReference type="SAM" id="MobiDB-lite"/>
    </source>
</evidence>
<feature type="coiled-coil region" evidence="7">
    <location>
        <begin position="102"/>
        <end position="129"/>
    </location>
</feature>
<dbReference type="Proteomes" id="UP000582659">
    <property type="component" value="Unassembled WGS sequence"/>
</dbReference>
<evidence type="ECO:0000259" key="9">
    <source>
        <dbReference type="PROSITE" id="PS50888"/>
    </source>
</evidence>
<dbReference type="EMBL" id="CAJFDI010000006">
    <property type="protein sequence ID" value="CAD5234982.1"/>
    <property type="molecule type" value="Genomic_DNA"/>
</dbReference>
<dbReference type="GO" id="GO:0003677">
    <property type="term" value="F:DNA binding"/>
    <property type="evidence" value="ECO:0007669"/>
    <property type="project" value="UniProtKB-KW"/>
</dbReference>
<organism evidence="11 13">
    <name type="scientific">Bursaphelenchus xylophilus</name>
    <name type="common">Pinewood nematode worm</name>
    <name type="synonym">Aphelenchoides xylophilus</name>
    <dbReference type="NCBI Taxonomy" id="6326"/>
    <lineage>
        <taxon>Eukaryota</taxon>
        <taxon>Metazoa</taxon>
        <taxon>Ecdysozoa</taxon>
        <taxon>Nematoda</taxon>
        <taxon>Chromadorea</taxon>
        <taxon>Rhabditida</taxon>
        <taxon>Tylenchina</taxon>
        <taxon>Tylenchomorpha</taxon>
        <taxon>Aphelenchoidea</taxon>
        <taxon>Aphelenchoididae</taxon>
        <taxon>Bursaphelenchus</taxon>
    </lineage>
</organism>
<dbReference type="GO" id="GO:0090575">
    <property type="term" value="C:RNA polymerase II transcription regulator complex"/>
    <property type="evidence" value="ECO:0007669"/>
    <property type="project" value="TreeGrafter"/>
</dbReference>
<gene>
    <name evidence="10" type="ORF">BXYJ_LOCUS15073</name>
</gene>
<evidence type="ECO:0000256" key="4">
    <source>
        <dbReference type="ARBA" id="ARBA00023159"/>
    </source>
</evidence>
<dbReference type="OrthoDB" id="8964853at2759"/>
<dbReference type="GO" id="GO:0003700">
    <property type="term" value="F:DNA-binding transcription factor activity"/>
    <property type="evidence" value="ECO:0007669"/>
    <property type="project" value="TreeGrafter"/>
</dbReference>
<evidence type="ECO:0000313" key="10">
    <source>
        <dbReference type="EMBL" id="CAD5234982.1"/>
    </source>
</evidence>
<dbReference type="Proteomes" id="UP000659654">
    <property type="component" value="Unassembled WGS sequence"/>
</dbReference>
<dbReference type="SUPFAM" id="SSF47459">
    <property type="entry name" value="HLH, helix-loop-helix DNA-binding domain"/>
    <property type="match status" value="1"/>
</dbReference>
<dbReference type="SMR" id="A0A1I7RRL2"/>
<dbReference type="eggNOG" id="KOG2483">
    <property type="taxonomic scope" value="Eukaryota"/>
</dbReference>
<accession>A0A1I7RRL2</accession>
<protein>
    <submittedName>
        <fullName evidence="10">(pine wood nematode) hypothetical protein</fullName>
    </submittedName>
    <submittedName>
        <fullName evidence="13">BHLH domain-containing protein</fullName>
    </submittedName>
</protein>
<evidence type="ECO:0000256" key="3">
    <source>
        <dbReference type="ARBA" id="ARBA00023125"/>
    </source>
</evidence>
<dbReference type="PANTHER" id="PTHR10328:SF3">
    <property type="entry name" value="PROTEIN MAX"/>
    <property type="match status" value="1"/>
</dbReference>
<dbReference type="AlphaFoldDB" id="A0A1I7RRL2"/>
<dbReference type="SMART" id="SM00353">
    <property type="entry name" value="HLH"/>
    <property type="match status" value="1"/>
</dbReference>
<dbReference type="Proteomes" id="UP000095284">
    <property type="component" value="Unplaced"/>
</dbReference>
<keyword evidence="12" id="KW-1185">Reference proteome</keyword>
<evidence type="ECO:0000313" key="11">
    <source>
        <dbReference type="Proteomes" id="UP000095284"/>
    </source>
</evidence>
<keyword evidence="2" id="KW-0805">Transcription regulation</keyword>
<dbReference type="GO" id="GO:0046983">
    <property type="term" value="F:protein dimerization activity"/>
    <property type="evidence" value="ECO:0007669"/>
    <property type="project" value="InterPro"/>
</dbReference>
<feature type="compositionally biased region" description="Low complexity" evidence="8">
    <location>
        <begin position="1"/>
        <end position="19"/>
    </location>
</feature>
<keyword evidence="6" id="KW-0539">Nucleus</keyword>
<keyword evidence="5" id="KW-0804">Transcription</keyword>
<feature type="region of interest" description="Disordered" evidence="8">
    <location>
        <begin position="178"/>
        <end position="202"/>
    </location>
</feature>
<dbReference type="PANTHER" id="PTHR10328">
    <property type="entry name" value="PROTEIN MAX MYC-ASSOCIATED FACTOR X"/>
    <property type="match status" value="1"/>
</dbReference>
<evidence type="ECO:0000313" key="13">
    <source>
        <dbReference type="WBParaSite" id="BXY_0335900.1"/>
    </source>
</evidence>
<evidence type="ECO:0000256" key="1">
    <source>
        <dbReference type="ARBA" id="ARBA00007628"/>
    </source>
</evidence>
<sequence length="288" mass="31906">MVPQTSSSSVSPSLRPLPSGYRKRKLQSNGICSDNDFSDDDESPKSGSPSIDEDRRAHHNELERRRRDHIKDHFMALKGSIPLLEGEKSSRALILKRAVDYIKMLQTQVKETKTEVEELKRRNETLMQQTTVGLKPFLGQIQLQSAFTPQTTVPVSLCVPSTSTFTVLQEPMLTNHNQQKFKPTYPTPDPVSPAPMASTSSTPVSNLNNLNNLSANLSNLLLQNPSLLAQLQSHPPVQTSHFEPLTPPHSAPQNPSPNFYPELLTPQLLASSLAMRERQFAAVAAAQL</sequence>